<dbReference type="Pfam" id="PF03372">
    <property type="entry name" value="Exo_endo_phos"/>
    <property type="match status" value="1"/>
</dbReference>
<comment type="caution">
    <text evidence="3">The sequence shown here is derived from an EMBL/GenBank/DDBJ whole genome shotgun (WGS) entry which is preliminary data.</text>
</comment>
<dbReference type="GO" id="GO:0003824">
    <property type="term" value="F:catalytic activity"/>
    <property type="evidence" value="ECO:0007669"/>
    <property type="project" value="InterPro"/>
</dbReference>
<organism evidence="3 4">
    <name type="scientific">Rariglobus hedericola</name>
    <dbReference type="NCBI Taxonomy" id="2597822"/>
    <lineage>
        <taxon>Bacteria</taxon>
        <taxon>Pseudomonadati</taxon>
        <taxon>Verrucomicrobiota</taxon>
        <taxon>Opitutia</taxon>
        <taxon>Opitutales</taxon>
        <taxon>Opitutaceae</taxon>
        <taxon>Rariglobus</taxon>
    </lineage>
</organism>
<feature type="transmembrane region" description="Helical" evidence="1">
    <location>
        <begin position="76"/>
        <end position="95"/>
    </location>
</feature>
<dbReference type="PANTHER" id="PTHR14859:SF1">
    <property type="entry name" value="PGAP2-INTERACTING PROTEIN"/>
    <property type="match status" value="1"/>
</dbReference>
<name>A0A556QJR4_9BACT</name>
<dbReference type="InterPro" id="IPR005135">
    <property type="entry name" value="Endo/exonuclease/phosphatase"/>
</dbReference>
<evidence type="ECO:0000259" key="2">
    <source>
        <dbReference type="Pfam" id="PF03372"/>
    </source>
</evidence>
<dbReference type="InterPro" id="IPR051916">
    <property type="entry name" value="GPI-anchor_lipid_remodeler"/>
</dbReference>
<keyword evidence="1" id="KW-0812">Transmembrane</keyword>
<reference evidence="3 4" key="1">
    <citation type="submission" date="2019-07" db="EMBL/GenBank/DDBJ databases">
        <title>Description of 53C-WASEF.</title>
        <authorList>
            <person name="Pitt A."/>
            <person name="Hahn M.W."/>
        </authorList>
    </citation>
    <scope>NUCLEOTIDE SEQUENCE [LARGE SCALE GENOMIC DNA]</scope>
    <source>
        <strain evidence="3 4">53C-WASEF</strain>
    </source>
</reference>
<dbReference type="GO" id="GO:0006506">
    <property type="term" value="P:GPI anchor biosynthetic process"/>
    <property type="evidence" value="ECO:0007669"/>
    <property type="project" value="TreeGrafter"/>
</dbReference>
<protein>
    <recommendedName>
        <fullName evidence="2">Endonuclease/exonuclease/phosphatase domain-containing protein</fullName>
    </recommendedName>
</protein>
<dbReference type="Proteomes" id="UP000315648">
    <property type="component" value="Unassembled WGS sequence"/>
</dbReference>
<dbReference type="InterPro" id="IPR036691">
    <property type="entry name" value="Endo/exonu/phosph_ase_sf"/>
</dbReference>
<keyword evidence="1" id="KW-1133">Transmembrane helix</keyword>
<feature type="transmembrane region" description="Helical" evidence="1">
    <location>
        <begin position="20"/>
        <end position="40"/>
    </location>
</feature>
<dbReference type="RefSeq" id="WP_144230715.1">
    <property type="nucleotide sequence ID" value="NZ_CBCRVV010000017.1"/>
</dbReference>
<evidence type="ECO:0000256" key="1">
    <source>
        <dbReference type="SAM" id="Phobius"/>
    </source>
</evidence>
<evidence type="ECO:0000313" key="4">
    <source>
        <dbReference type="Proteomes" id="UP000315648"/>
    </source>
</evidence>
<evidence type="ECO:0000313" key="3">
    <source>
        <dbReference type="EMBL" id="TSJ76895.1"/>
    </source>
</evidence>
<sequence length="323" mass="34992">MPASPHAPRWTLRGFTDAALAVGLLGALGLCLLTTIAFAGQLHWLLEITTHFRPHYGILLLICAATYAFARRFRWAGVFALFAALNFIVLAPRFIPHDRAPANATQLKLLLANVQSGNTHHAAVLELIAREQPDVVALLEVNATWLTAMAPLAESYPHIVRVARSDNFGIAVFSRLPLSDTQTLYFSPAEVPSIRATLTLASGKSILLLATHPLPPGGAEGQYLRDKQLSKIASWSATAAHPAIVLGDLNCTPWSPAFRSLLADGELIDTGYGLAPTWPVTPWYLRIPLDHCLTTRTLSVVNHHVGPDIGSDHFPIIVTLALP</sequence>
<dbReference type="EMBL" id="VMBG01000002">
    <property type="protein sequence ID" value="TSJ76895.1"/>
    <property type="molecule type" value="Genomic_DNA"/>
</dbReference>
<accession>A0A556QJR4</accession>
<feature type="domain" description="Endonuclease/exonuclease/phosphatase" evidence="2">
    <location>
        <begin position="112"/>
        <end position="313"/>
    </location>
</feature>
<feature type="transmembrane region" description="Helical" evidence="1">
    <location>
        <begin position="52"/>
        <end position="70"/>
    </location>
</feature>
<dbReference type="Gene3D" id="3.60.10.10">
    <property type="entry name" value="Endonuclease/exonuclease/phosphatase"/>
    <property type="match status" value="1"/>
</dbReference>
<proteinExistence type="predicted"/>
<dbReference type="AlphaFoldDB" id="A0A556QJR4"/>
<dbReference type="GO" id="GO:0016020">
    <property type="term" value="C:membrane"/>
    <property type="evidence" value="ECO:0007669"/>
    <property type="project" value="GOC"/>
</dbReference>
<dbReference type="SUPFAM" id="SSF56219">
    <property type="entry name" value="DNase I-like"/>
    <property type="match status" value="1"/>
</dbReference>
<keyword evidence="4" id="KW-1185">Reference proteome</keyword>
<gene>
    <name evidence="3" type="ORF">FPL22_12315</name>
</gene>
<dbReference type="PANTHER" id="PTHR14859">
    <property type="entry name" value="CALCOFLUOR WHITE HYPERSENSITIVE PROTEIN PRECURSOR"/>
    <property type="match status" value="1"/>
</dbReference>
<keyword evidence="1" id="KW-0472">Membrane</keyword>
<dbReference type="OrthoDB" id="9796594at2"/>